<dbReference type="Pfam" id="PF00754">
    <property type="entry name" value="F5_F8_type_C"/>
    <property type="match status" value="1"/>
</dbReference>
<keyword evidence="10" id="KW-1185">Reference proteome</keyword>
<dbReference type="InterPro" id="IPR013083">
    <property type="entry name" value="Znf_RING/FYVE/PHD"/>
</dbReference>
<dbReference type="Gene3D" id="1.10.287.1490">
    <property type="match status" value="1"/>
</dbReference>
<evidence type="ECO:0000256" key="4">
    <source>
        <dbReference type="PROSITE-ProRule" id="PRU00207"/>
    </source>
</evidence>
<feature type="coiled-coil region" evidence="5">
    <location>
        <begin position="221"/>
        <end position="301"/>
    </location>
</feature>
<feature type="domain" description="F5/8 type C" evidence="6">
    <location>
        <begin position="391"/>
        <end position="545"/>
    </location>
</feature>
<evidence type="ECO:0000256" key="5">
    <source>
        <dbReference type="SAM" id="Coils"/>
    </source>
</evidence>
<dbReference type="Proteomes" id="UP001141327">
    <property type="component" value="Unassembled WGS sequence"/>
</dbReference>
<dbReference type="PANTHER" id="PTHR47457">
    <property type="entry name" value="OS05G0345500 PROTEIN"/>
    <property type="match status" value="1"/>
</dbReference>
<feature type="zinc finger region" description="TRAF-type" evidence="4">
    <location>
        <begin position="122"/>
        <end position="173"/>
    </location>
</feature>
<dbReference type="InterPro" id="IPR001841">
    <property type="entry name" value="Znf_RING"/>
</dbReference>
<dbReference type="InterPro" id="IPR001293">
    <property type="entry name" value="Znf_TRAF"/>
</dbReference>
<keyword evidence="1 4" id="KW-0479">Metal-binding</keyword>
<evidence type="ECO:0000259" key="7">
    <source>
        <dbReference type="PROSITE" id="PS50089"/>
    </source>
</evidence>
<dbReference type="PROSITE" id="PS50089">
    <property type="entry name" value="ZF_RING_2"/>
    <property type="match status" value="1"/>
</dbReference>
<keyword evidence="3 4" id="KW-0862">Zinc</keyword>
<name>A0ABQ8U7S6_9EUKA</name>
<dbReference type="PANTHER" id="PTHR47457:SF1">
    <property type="entry name" value="BTB DOMAIN-CONTAINING PROTEIN-RELATED"/>
    <property type="match status" value="1"/>
</dbReference>
<protein>
    <submittedName>
        <fullName evidence="9">E3 ubiquitin-protein ligase HECTD1</fullName>
    </submittedName>
</protein>
<evidence type="ECO:0000256" key="1">
    <source>
        <dbReference type="ARBA" id="ARBA00022723"/>
    </source>
</evidence>
<accession>A0ABQ8U7S6</accession>
<evidence type="ECO:0000259" key="8">
    <source>
        <dbReference type="PROSITE" id="PS50145"/>
    </source>
</evidence>
<dbReference type="Gene3D" id="3.30.40.10">
    <property type="entry name" value="Zinc/RING finger domain, C3HC4 (zinc finger)"/>
    <property type="match status" value="2"/>
</dbReference>
<dbReference type="InterPro" id="IPR000421">
    <property type="entry name" value="FA58C"/>
</dbReference>
<evidence type="ECO:0000313" key="9">
    <source>
        <dbReference type="EMBL" id="KAJ4454387.1"/>
    </source>
</evidence>
<feature type="domain" description="TRAF-type" evidence="8">
    <location>
        <begin position="122"/>
        <end position="173"/>
    </location>
</feature>
<keyword evidence="2 4" id="KW-0863">Zinc-finger</keyword>
<dbReference type="SUPFAM" id="SSF58100">
    <property type="entry name" value="Bacterial hemolysins"/>
    <property type="match status" value="1"/>
</dbReference>
<evidence type="ECO:0000259" key="6">
    <source>
        <dbReference type="PROSITE" id="PS50022"/>
    </source>
</evidence>
<dbReference type="Gene3D" id="2.60.120.260">
    <property type="entry name" value="Galactose-binding domain-like"/>
    <property type="match status" value="1"/>
</dbReference>
<dbReference type="PROSITE" id="PS50145">
    <property type="entry name" value="ZF_TRAF"/>
    <property type="match status" value="1"/>
</dbReference>
<dbReference type="EMBL" id="JAPMOS010000161">
    <property type="protein sequence ID" value="KAJ4454387.1"/>
    <property type="molecule type" value="Genomic_DNA"/>
</dbReference>
<evidence type="ECO:0000256" key="3">
    <source>
        <dbReference type="ARBA" id="ARBA00022833"/>
    </source>
</evidence>
<dbReference type="SUPFAM" id="SSF57850">
    <property type="entry name" value="RING/U-box"/>
    <property type="match status" value="1"/>
</dbReference>
<dbReference type="SUPFAM" id="SSF49785">
    <property type="entry name" value="Galactose-binding domain-like"/>
    <property type="match status" value="1"/>
</dbReference>
<evidence type="ECO:0000313" key="10">
    <source>
        <dbReference type="Proteomes" id="UP001141327"/>
    </source>
</evidence>
<dbReference type="PROSITE" id="PS50022">
    <property type="entry name" value="FA58C_3"/>
    <property type="match status" value="1"/>
</dbReference>
<evidence type="ECO:0000256" key="2">
    <source>
        <dbReference type="ARBA" id="ARBA00022771"/>
    </source>
</evidence>
<sequence length="551" mass="60794">MEVECTGNSNDAQWCTKKRTPCRPRKQLEYILIEKGDDENWRCPACLAHYEDPVCLSCGDTICRACVACVGIVCPTCCEKFIAEEWRPSRMAQRQVRQIQCHCPNSGLGCAAIIGVLDVEHHLGAECEWREEECDQCHQQVRRAEMAHHKDTICTAKPMACGYADVGCETRCTPGSLAAHERDGVVAHVGFLRQRLADTSADLAHCKADLAQCKTELGGQLAATSADLAQARAQLVESRAEVTQCQAALNQTQHDLAQTRADLVQARAELGGQLTATQADLAQTRADLSKTQQELAAVRARIDQVRSPAEDGVGGPDHGREWKRRGSEGISCPVAHPPPTPPDRDLILSCGVFPTHQLVVRPAAPVVEVLFLYNHNMDEQGLFYYIGTQGHTQPFRNPAKAGLITVSRSTDYYDDNSKASDLTGRQPCASFTADQPNSWWKIDLGAERLFTPTRYTLRHSNLPAHVACRLQSWHLEGSVDGVRWRTLDEYANEPNAIPARPDAMATFAVAPERAFPARHFRVLMTGPSPSGYNYLMLSGLEMYGTLRQPAH</sequence>
<proteinExistence type="predicted"/>
<comment type="caution">
    <text evidence="9">The sequence shown here is derived from an EMBL/GenBank/DDBJ whole genome shotgun (WGS) entry which is preliminary data.</text>
</comment>
<dbReference type="InterPro" id="IPR008979">
    <property type="entry name" value="Galactose-bd-like_sf"/>
</dbReference>
<keyword evidence="5" id="KW-0175">Coiled coil</keyword>
<reference evidence="9" key="1">
    <citation type="journal article" date="2022" name="bioRxiv">
        <title>Genomics of Preaxostyla Flagellates Illuminates Evolutionary Transitions and the Path Towards Mitochondrial Loss.</title>
        <authorList>
            <person name="Novak L.V.F."/>
            <person name="Treitli S.C."/>
            <person name="Pyrih J."/>
            <person name="Halakuc P."/>
            <person name="Pipaliya S.V."/>
            <person name="Vacek V."/>
            <person name="Brzon O."/>
            <person name="Soukal P."/>
            <person name="Eme L."/>
            <person name="Dacks J.B."/>
            <person name="Karnkowska A."/>
            <person name="Elias M."/>
            <person name="Hampl V."/>
        </authorList>
    </citation>
    <scope>NUCLEOTIDE SEQUENCE</scope>
    <source>
        <strain evidence="9">RCP-MX</strain>
    </source>
</reference>
<feature type="domain" description="RING-type" evidence="7">
    <location>
        <begin position="43"/>
        <end position="77"/>
    </location>
</feature>
<organism evidence="9 10">
    <name type="scientific">Paratrimastix pyriformis</name>
    <dbReference type="NCBI Taxonomy" id="342808"/>
    <lineage>
        <taxon>Eukaryota</taxon>
        <taxon>Metamonada</taxon>
        <taxon>Preaxostyla</taxon>
        <taxon>Paratrimastigidae</taxon>
        <taxon>Paratrimastix</taxon>
    </lineage>
</organism>
<gene>
    <name evidence="9" type="ORF">PAPYR_10930</name>
</gene>